<dbReference type="SFLD" id="SFLDG01129">
    <property type="entry name" value="C1.5:_HAD__Beta-PGM__Phosphata"/>
    <property type="match status" value="1"/>
</dbReference>
<dbReference type="InterPro" id="IPR023214">
    <property type="entry name" value="HAD_sf"/>
</dbReference>
<accession>A0A917N063</accession>
<evidence type="ECO:0000256" key="6">
    <source>
        <dbReference type="ARBA" id="ARBA00023235"/>
    </source>
</evidence>
<dbReference type="EMBL" id="BMDO01000001">
    <property type="protein sequence ID" value="GGI49490.1"/>
    <property type="molecule type" value="Genomic_DNA"/>
</dbReference>
<reference evidence="11" key="2">
    <citation type="submission" date="2020-09" db="EMBL/GenBank/DDBJ databases">
        <authorList>
            <person name="Sun Q."/>
            <person name="Sedlacek I."/>
        </authorList>
    </citation>
    <scope>NUCLEOTIDE SEQUENCE</scope>
    <source>
        <strain evidence="11">CCM 8711</strain>
    </source>
</reference>
<name>A0A917N063_9SPHI</name>
<dbReference type="PANTHER" id="PTHR46193">
    <property type="entry name" value="6-PHOSPHOGLUCONATE PHOSPHATASE"/>
    <property type="match status" value="1"/>
</dbReference>
<dbReference type="Gene3D" id="1.10.150.240">
    <property type="entry name" value="Putative phosphatase, domain 2"/>
    <property type="match status" value="1"/>
</dbReference>
<dbReference type="PRINTS" id="PR00413">
    <property type="entry name" value="HADHALOGNASE"/>
</dbReference>
<evidence type="ECO:0000256" key="9">
    <source>
        <dbReference type="ARBA" id="ARBA00044968"/>
    </source>
</evidence>
<dbReference type="NCBIfam" id="TIGR02009">
    <property type="entry name" value="PGMB-YQAB-SF"/>
    <property type="match status" value="1"/>
</dbReference>
<dbReference type="SUPFAM" id="SSF56784">
    <property type="entry name" value="HAD-like"/>
    <property type="match status" value="1"/>
</dbReference>
<evidence type="ECO:0000256" key="2">
    <source>
        <dbReference type="ARBA" id="ARBA00006171"/>
    </source>
</evidence>
<reference evidence="11" key="1">
    <citation type="journal article" date="2014" name="Int. J. Syst. Evol. Microbiol.">
        <title>Complete genome sequence of Corynebacterium casei LMG S-19264T (=DSM 44701T), isolated from a smear-ripened cheese.</title>
        <authorList>
            <consortium name="US DOE Joint Genome Institute (JGI-PGF)"/>
            <person name="Walter F."/>
            <person name="Albersmeier A."/>
            <person name="Kalinowski J."/>
            <person name="Ruckert C."/>
        </authorList>
    </citation>
    <scope>NUCLEOTIDE SEQUENCE</scope>
    <source>
        <strain evidence="11">CCM 8711</strain>
    </source>
</reference>
<dbReference type="RefSeq" id="WP_262890584.1">
    <property type="nucleotide sequence ID" value="NZ_BMDO01000001.1"/>
</dbReference>
<protein>
    <recommendedName>
        <fullName evidence="10">Beta-phosphoglucomutase</fullName>
        <ecNumber evidence="9">5.4.2.6</ecNumber>
    </recommendedName>
</protein>
<dbReference type="GO" id="GO:0046872">
    <property type="term" value="F:metal ion binding"/>
    <property type="evidence" value="ECO:0007669"/>
    <property type="project" value="UniProtKB-KW"/>
</dbReference>
<evidence type="ECO:0000313" key="11">
    <source>
        <dbReference type="EMBL" id="GGI49490.1"/>
    </source>
</evidence>
<evidence type="ECO:0000256" key="8">
    <source>
        <dbReference type="ARBA" id="ARBA00044926"/>
    </source>
</evidence>
<dbReference type="EC" id="5.4.2.6" evidence="9"/>
<dbReference type="GO" id="GO:0008801">
    <property type="term" value="F:beta-phosphoglucomutase activity"/>
    <property type="evidence" value="ECO:0007669"/>
    <property type="project" value="UniProtKB-EC"/>
</dbReference>
<keyword evidence="3" id="KW-0597">Phosphoprotein</keyword>
<dbReference type="Gene3D" id="3.40.50.1000">
    <property type="entry name" value="HAD superfamily/HAD-like"/>
    <property type="match status" value="1"/>
</dbReference>
<dbReference type="SFLD" id="SFLDS00003">
    <property type="entry name" value="Haloacid_Dehalogenase"/>
    <property type="match status" value="1"/>
</dbReference>
<dbReference type="InterPro" id="IPR036412">
    <property type="entry name" value="HAD-like_sf"/>
</dbReference>
<evidence type="ECO:0000256" key="5">
    <source>
        <dbReference type="ARBA" id="ARBA00022842"/>
    </source>
</evidence>
<comment type="similarity">
    <text evidence="2">Belongs to the HAD-like hydrolase superfamily. CbbY/CbbZ/Gph/YieH family.</text>
</comment>
<dbReference type="Proteomes" id="UP000662074">
    <property type="component" value="Unassembled WGS sequence"/>
</dbReference>
<sequence length="218" mass="24393">MYAAIFDMDGTLVDNNPYHFKAWADIFEKYKHTKITRDFFNEHLSGVPGLPIMREYFSEMDETQMQAVFDEKSQRYRDAYAPYAKPINGLERFLSELKEAGIKLAVASSAAVINIDYIMSHVPIRPYFDAIIDGPHVSKPKPHPQIFLKAAEDLGVKPEHCVVFEDSLSGIKAANAAGMKVVGITTTHTAAELHPVDMVIADYTGLTEHKLAALFDTK</sequence>
<keyword evidence="12" id="KW-1185">Reference proteome</keyword>
<dbReference type="InterPro" id="IPR051600">
    <property type="entry name" value="Beta-PGM-like"/>
</dbReference>
<keyword evidence="6" id="KW-0413">Isomerase</keyword>
<evidence type="ECO:0000256" key="4">
    <source>
        <dbReference type="ARBA" id="ARBA00022723"/>
    </source>
</evidence>
<comment type="cofactor">
    <cofactor evidence="1">
        <name>Mg(2+)</name>
        <dbReference type="ChEBI" id="CHEBI:18420"/>
    </cofactor>
</comment>
<dbReference type="AlphaFoldDB" id="A0A917N063"/>
<dbReference type="InterPro" id="IPR041492">
    <property type="entry name" value="HAD_2"/>
</dbReference>
<proteinExistence type="inferred from homology"/>
<keyword evidence="5" id="KW-0460">Magnesium</keyword>
<dbReference type="SFLD" id="SFLDG01135">
    <property type="entry name" value="C1.5.6:_HAD__Beta-PGM__Phospha"/>
    <property type="match status" value="1"/>
</dbReference>
<dbReference type="InterPro" id="IPR023198">
    <property type="entry name" value="PGP-like_dom2"/>
</dbReference>
<dbReference type="InterPro" id="IPR006439">
    <property type="entry name" value="HAD-SF_hydro_IA"/>
</dbReference>
<keyword evidence="4" id="KW-0479">Metal-binding</keyword>
<dbReference type="InterPro" id="IPR010976">
    <property type="entry name" value="B-phosphoglucomutase_hydrolase"/>
</dbReference>
<dbReference type="NCBIfam" id="TIGR01509">
    <property type="entry name" value="HAD-SF-IA-v3"/>
    <property type="match status" value="1"/>
</dbReference>
<evidence type="ECO:0000256" key="7">
    <source>
        <dbReference type="ARBA" id="ARBA00023277"/>
    </source>
</evidence>
<dbReference type="Pfam" id="PF13419">
    <property type="entry name" value="HAD_2"/>
    <property type="match status" value="1"/>
</dbReference>
<dbReference type="PANTHER" id="PTHR46193:SF18">
    <property type="entry name" value="HEXITOL PHOSPHATASE B"/>
    <property type="match status" value="1"/>
</dbReference>
<evidence type="ECO:0000256" key="1">
    <source>
        <dbReference type="ARBA" id="ARBA00001946"/>
    </source>
</evidence>
<evidence type="ECO:0000313" key="12">
    <source>
        <dbReference type="Proteomes" id="UP000662074"/>
    </source>
</evidence>
<keyword evidence="7" id="KW-0119">Carbohydrate metabolism</keyword>
<dbReference type="CDD" id="cd07505">
    <property type="entry name" value="HAD_BPGM-like"/>
    <property type="match status" value="1"/>
</dbReference>
<evidence type="ECO:0000256" key="3">
    <source>
        <dbReference type="ARBA" id="ARBA00022553"/>
    </source>
</evidence>
<gene>
    <name evidence="11" type="ORF">GCM10011425_07020</name>
</gene>
<comment type="caution">
    <text evidence="11">The sequence shown here is derived from an EMBL/GenBank/DDBJ whole genome shotgun (WGS) entry which is preliminary data.</text>
</comment>
<comment type="catalytic activity">
    <reaction evidence="8">
        <text>beta-D-glucose 1-phosphate = beta-D-glucose 6-phosphate</text>
        <dbReference type="Rhea" id="RHEA:20113"/>
        <dbReference type="ChEBI" id="CHEBI:57684"/>
        <dbReference type="ChEBI" id="CHEBI:58247"/>
        <dbReference type="EC" id="5.4.2.6"/>
    </reaction>
</comment>
<organism evidence="11 12">
    <name type="scientific">Mucilaginibacter galii</name>
    <dbReference type="NCBI Taxonomy" id="2005073"/>
    <lineage>
        <taxon>Bacteria</taxon>
        <taxon>Pseudomonadati</taxon>
        <taxon>Bacteroidota</taxon>
        <taxon>Sphingobacteriia</taxon>
        <taxon>Sphingobacteriales</taxon>
        <taxon>Sphingobacteriaceae</taxon>
        <taxon>Mucilaginibacter</taxon>
    </lineage>
</organism>
<evidence type="ECO:0000256" key="10">
    <source>
        <dbReference type="ARBA" id="ARBA00044991"/>
    </source>
</evidence>